<protein>
    <submittedName>
        <fullName evidence="1">Uncharacterized protein</fullName>
    </submittedName>
</protein>
<proteinExistence type="predicted"/>
<dbReference type="AlphaFoldDB" id="A0A2U9C1E5"/>
<organism evidence="1 2">
    <name type="scientific">Scophthalmus maximus</name>
    <name type="common">Turbot</name>
    <name type="synonym">Psetta maxima</name>
    <dbReference type="NCBI Taxonomy" id="52904"/>
    <lineage>
        <taxon>Eukaryota</taxon>
        <taxon>Metazoa</taxon>
        <taxon>Chordata</taxon>
        <taxon>Craniata</taxon>
        <taxon>Vertebrata</taxon>
        <taxon>Euteleostomi</taxon>
        <taxon>Actinopterygii</taxon>
        <taxon>Neopterygii</taxon>
        <taxon>Teleostei</taxon>
        <taxon>Neoteleostei</taxon>
        <taxon>Acanthomorphata</taxon>
        <taxon>Carangaria</taxon>
        <taxon>Pleuronectiformes</taxon>
        <taxon>Pleuronectoidei</taxon>
        <taxon>Scophthalmidae</taxon>
        <taxon>Scophthalmus</taxon>
    </lineage>
</organism>
<accession>A0A2U9C1E5</accession>
<keyword evidence="2" id="KW-1185">Reference proteome</keyword>
<dbReference type="EMBL" id="CP026253">
    <property type="protein sequence ID" value="AWP09476.1"/>
    <property type="molecule type" value="Genomic_DNA"/>
</dbReference>
<name>A0A2U9C1E5_SCOMX</name>
<evidence type="ECO:0000313" key="1">
    <source>
        <dbReference type="EMBL" id="AWP09476.1"/>
    </source>
</evidence>
<dbReference type="PANTHER" id="PTHR21621">
    <property type="entry name" value="RIBOSOMAL PROTEIN S6 MODIFICATION PROTEIN"/>
    <property type="match status" value="1"/>
</dbReference>
<dbReference type="Proteomes" id="UP000246464">
    <property type="component" value="Chromosome 11"/>
</dbReference>
<dbReference type="GO" id="GO:0072590">
    <property type="term" value="F:N-acetyl-L-aspartate-L-glutamate ligase activity"/>
    <property type="evidence" value="ECO:0007669"/>
    <property type="project" value="TreeGrafter"/>
</dbReference>
<dbReference type="GO" id="GO:0005737">
    <property type="term" value="C:cytoplasm"/>
    <property type="evidence" value="ECO:0007669"/>
    <property type="project" value="TreeGrafter"/>
</dbReference>
<reference evidence="1 2" key="1">
    <citation type="submission" date="2017-12" db="EMBL/GenBank/DDBJ databases">
        <title>Integrating genomic resources of turbot (Scophthalmus maximus) in depth evaluation of genetic and physical mapping variation across individuals.</title>
        <authorList>
            <person name="Martinez P."/>
        </authorList>
    </citation>
    <scope>NUCLEOTIDE SEQUENCE [LARGE SCALE GENOMIC DNA]</scope>
</reference>
<evidence type="ECO:0000313" key="2">
    <source>
        <dbReference type="Proteomes" id="UP000246464"/>
    </source>
</evidence>
<sequence>MCSRVWFVTDRRISQEYPQVQILRALKERCADEDVEFRSLLMDQIVLTITEGQLGKYYPADLAGSCPAVNKAAKCAVTA</sequence>
<gene>
    <name evidence="1" type="ORF">SMAX5B_014535</name>
</gene>
<dbReference type="PANTHER" id="PTHR21621:SF0">
    <property type="entry name" value="BETA-CITRYLGLUTAMATE SYNTHASE B-RELATED"/>
    <property type="match status" value="1"/>
</dbReference>